<dbReference type="AlphaFoldDB" id="A0A1X2HQL2"/>
<feature type="non-terminal residue" evidence="1">
    <location>
        <position position="198"/>
    </location>
</feature>
<evidence type="ECO:0000313" key="2">
    <source>
        <dbReference type="Proteomes" id="UP000242180"/>
    </source>
</evidence>
<accession>A0A1X2HQL2</accession>
<dbReference type="Proteomes" id="UP000242180">
    <property type="component" value="Unassembled WGS sequence"/>
</dbReference>
<organism evidence="1 2">
    <name type="scientific">Syncephalastrum racemosum</name>
    <name type="common">Filamentous fungus</name>
    <dbReference type="NCBI Taxonomy" id="13706"/>
    <lineage>
        <taxon>Eukaryota</taxon>
        <taxon>Fungi</taxon>
        <taxon>Fungi incertae sedis</taxon>
        <taxon>Mucoromycota</taxon>
        <taxon>Mucoromycotina</taxon>
        <taxon>Mucoromycetes</taxon>
        <taxon>Mucorales</taxon>
        <taxon>Syncephalastraceae</taxon>
        <taxon>Syncephalastrum</taxon>
    </lineage>
</organism>
<comment type="caution">
    <text evidence="1">The sequence shown here is derived from an EMBL/GenBank/DDBJ whole genome shotgun (WGS) entry which is preliminary data.</text>
</comment>
<dbReference type="InParanoid" id="A0A1X2HQL2"/>
<evidence type="ECO:0000313" key="1">
    <source>
        <dbReference type="EMBL" id="ORZ01668.1"/>
    </source>
</evidence>
<dbReference type="EMBL" id="MCGN01000002">
    <property type="protein sequence ID" value="ORZ01668.1"/>
    <property type="molecule type" value="Genomic_DNA"/>
</dbReference>
<keyword evidence="2" id="KW-1185">Reference proteome</keyword>
<protein>
    <submittedName>
        <fullName evidence="1">Uncharacterized protein</fullName>
    </submittedName>
</protein>
<name>A0A1X2HQL2_SYNRA</name>
<proteinExistence type="predicted"/>
<sequence length="198" mass="22366">MSSFSAGGAATARQPAKIHVHRWTDNIHSKRTSEKNDAEALRSILQVFTALFWNARYDNQTIGAINDNRKDEALPIKHSVEPQHTQPRILELYVQEFAALTNVLQLNNKLSIVLSRSIMFDKESYMAISTHITELSGSRPNRELGIVALTNMCPRLPWGKAYPHGSHQPLPVIPLNDWTVVSRSELWSTYFHPALSVI</sequence>
<gene>
    <name evidence="1" type="ORF">BCR43DRAFT_522473</name>
</gene>
<reference evidence="1 2" key="1">
    <citation type="submission" date="2016-07" db="EMBL/GenBank/DDBJ databases">
        <title>Pervasive Adenine N6-methylation of Active Genes in Fungi.</title>
        <authorList>
            <consortium name="DOE Joint Genome Institute"/>
            <person name="Mondo S.J."/>
            <person name="Dannebaum R.O."/>
            <person name="Kuo R.C."/>
            <person name="Labutti K."/>
            <person name="Haridas S."/>
            <person name="Kuo A."/>
            <person name="Salamov A."/>
            <person name="Ahrendt S.R."/>
            <person name="Lipzen A."/>
            <person name="Sullivan W."/>
            <person name="Andreopoulos W.B."/>
            <person name="Clum A."/>
            <person name="Lindquist E."/>
            <person name="Daum C."/>
            <person name="Ramamoorthy G.K."/>
            <person name="Gryganskyi A."/>
            <person name="Culley D."/>
            <person name="Magnuson J.K."/>
            <person name="James T.Y."/>
            <person name="O'Malley M.A."/>
            <person name="Stajich J.E."/>
            <person name="Spatafora J.W."/>
            <person name="Visel A."/>
            <person name="Grigoriev I.V."/>
        </authorList>
    </citation>
    <scope>NUCLEOTIDE SEQUENCE [LARGE SCALE GENOMIC DNA]</scope>
    <source>
        <strain evidence="1 2">NRRL 2496</strain>
    </source>
</reference>